<name>A0ABX0JA16_9BACL</name>
<dbReference type="InterPro" id="IPR013154">
    <property type="entry name" value="ADH-like_N"/>
</dbReference>
<evidence type="ECO:0000256" key="2">
    <source>
        <dbReference type="RuleBase" id="RU364000"/>
    </source>
</evidence>
<keyword evidence="2" id="KW-0479">Metal-binding</keyword>
<protein>
    <recommendedName>
        <fullName evidence="2">Zinc-type alcohol dehydrogenase-like protein</fullName>
    </recommendedName>
</protein>
<evidence type="ECO:0000313" key="5">
    <source>
        <dbReference type="Proteomes" id="UP001165962"/>
    </source>
</evidence>
<dbReference type="PANTHER" id="PTHR44154:SF1">
    <property type="entry name" value="QUINONE OXIDOREDUCTASE"/>
    <property type="match status" value="1"/>
</dbReference>
<evidence type="ECO:0000256" key="1">
    <source>
        <dbReference type="ARBA" id="ARBA00022857"/>
    </source>
</evidence>
<evidence type="ECO:0000259" key="3">
    <source>
        <dbReference type="SMART" id="SM00829"/>
    </source>
</evidence>
<dbReference type="InterPro" id="IPR011032">
    <property type="entry name" value="GroES-like_sf"/>
</dbReference>
<dbReference type="InterPro" id="IPR014182">
    <property type="entry name" value="ADH_Zn_typ-1"/>
</dbReference>
<keyword evidence="2" id="KW-0560">Oxidoreductase</keyword>
<keyword evidence="1" id="KW-0521">NADP</keyword>
<sequence>MPTMKAVGLTRYLPIEHPESLIDIEIEKPTPQGHDLLVLVKAISINPVDVKVRAPKDRTEAAPRILGWDVAGVVEAVGSDCTLFKPGDEVYYAGSITRPGCNSEFHLVDERIVGSKPQSLDYAEAAALPLTALTAWEALFVRLGLSQSPADNEGTTILIIGAAGGVGSIATQIAQAAGLSVIGTASKPDSIEWALQHGASYTINHYEPFLPQLKAIGFTAVDYIFCLNATDQHWAQMAEAIAPQGKICSIVETNAPVDLKLLQSKSVTFVWELMFTRPIYGTPDMTEQHDILNQLAARIDAGELRTTLTTRLRPMNALNLREAHKRVESGSTIGKIVIEHNPS</sequence>
<comment type="similarity">
    <text evidence="2">Belongs to the zinc-containing alcohol dehydrogenase family. Quinone oxidoreductase subfamily.</text>
</comment>
<evidence type="ECO:0000313" key="4">
    <source>
        <dbReference type="EMBL" id="NHN32131.1"/>
    </source>
</evidence>
<dbReference type="RefSeq" id="WP_166152408.1">
    <property type="nucleotide sequence ID" value="NZ_JAAOIW010000007.1"/>
</dbReference>
<dbReference type="CDD" id="cd08252">
    <property type="entry name" value="AL_MDR"/>
    <property type="match status" value="1"/>
</dbReference>
<dbReference type="SUPFAM" id="SSF51735">
    <property type="entry name" value="NAD(P)-binding Rossmann-fold domains"/>
    <property type="match status" value="1"/>
</dbReference>
<reference evidence="4" key="1">
    <citation type="submission" date="2020-03" db="EMBL/GenBank/DDBJ databases">
        <title>Draft sequencing of Paenibacilllus sp. S3N08.</title>
        <authorList>
            <person name="Kim D.-U."/>
        </authorList>
    </citation>
    <scope>NUCLEOTIDE SEQUENCE</scope>
    <source>
        <strain evidence="4">S3N08</strain>
    </source>
</reference>
<dbReference type="InterPro" id="IPR020843">
    <property type="entry name" value="ER"/>
</dbReference>
<dbReference type="EMBL" id="JAAOIW010000007">
    <property type="protein sequence ID" value="NHN32131.1"/>
    <property type="molecule type" value="Genomic_DNA"/>
</dbReference>
<dbReference type="Pfam" id="PF08240">
    <property type="entry name" value="ADH_N"/>
    <property type="match status" value="1"/>
</dbReference>
<dbReference type="Proteomes" id="UP001165962">
    <property type="component" value="Unassembled WGS sequence"/>
</dbReference>
<organism evidence="4 5">
    <name type="scientific">Paenibacillus agricola</name>
    <dbReference type="NCBI Taxonomy" id="2716264"/>
    <lineage>
        <taxon>Bacteria</taxon>
        <taxon>Bacillati</taxon>
        <taxon>Bacillota</taxon>
        <taxon>Bacilli</taxon>
        <taxon>Bacillales</taxon>
        <taxon>Paenibacillaceae</taxon>
        <taxon>Paenibacillus</taxon>
    </lineage>
</organism>
<dbReference type="PANTHER" id="PTHR44154">
    <property type="entry name" value="QUINONE OXIDOREDUCTASE"/>
    <property type="match status" value="1"/>
</dbReference>
<dbReference type="Gene3D" id="3.90.180.10">
    <property type="entry name" value="Medium-chain alcohol dehydrogenases, catalytic domain"/>
    <property type="match status" value="1"/>
</dbReference>
<keyword evidence="2" id="KW-0862">Zinc</keyword>
<accession>A0ABX0JA16</accession>
<proteinExistence type="inferred from homology"/>
<dbReference type="SUPFAM" id="SSF50129">
    <property type="entry name" value="GroES-like"/>
    <property type="match status" value="1"/>
</dbReference>
<dbReference type="SMART" id="SM00829">
    <property type="entry name" value="PKS_ER"/>
    <property type="match status" value="1"/>
</dbReference>
<dbReference type="Pfam" id="PF13602">
    <property type="entry name" value="ADH_zinc_N_2"/>
    <property type="match status" value="1"/>
</dbReference>
<dbReference type="InterPro" id="IPR051603">
    <property type="entry name" value="Zinc-ADH_QOR/CCCR"/>
</dbReference>
<keyword evidence="5" id="KW-1185">Reference proteome</keyword>
<feature type="domain" description="Enoyl reductase (ER)" evidence="3">
    <location>
        <begin position="16"/>
        <end position="338"/>
    </location>
</feature>
<dbReference type="NCBIfam" id="TIGR02817">
    <property type="entry name" value="adh_fam_1"/>
    <property type="match status" value="1"/>
</dbReference>
<dbReference type="InterPro" id="IPR036291">
    <property type="entry name" value="NAD(P)-bd_dom_sf"/>
</dbReference>
<dbReference type="Gene3D" id="3.40.50.720">
    <property type="entry name" value="NAD(P)-binding Rossmann-like Domain"/>
    <property type="match status" value="1"/>
</dbReference>
<comment type="caution">
    <text evidence="4">The sequence shown here is derived from an EMBL/GenBank/DDBJ whole genome shotgun (WGS) entry which is preliminary data.</text>
</comment>
<gene>
    <name evidence="4" type="ORF">G9U52_20025</name>
</gene>